<dbReference type="Proteomes" id="UP000095544">
    <property type="component" value="Unassembled WGS sequence"/>
</dbReference>
<dbReference type="PANTHER" id="PTHR42110:SF1">
    <property type="entry name" value="L-ASPARAGINASE, PUTATIVE (AFU_ORTHOLOGUE AFUA_3G11890)-RELATED"/>
    <property type="match status" value="1"/>
</dbReference>
<organism evidence="1 2">
    <name type="scientific">Faecalicatena contorta</name>
    <dbReference type="NCBI Taxonomy" id="39482"/>
    <lineage>
        <taxon>Bacteria</taxon>
        <taxon>Bacillati</taxon>
        <taxon>Bacillota</taxon>
        <taxon>Clostridia</taxon>
        <taxon>Lachnospirales</taxon>
        <taxon>Lachnospiraceae</taxon>
        <taxon>Faecalicatena</taxon>
    </lineage>
</organism>
<dbReference type="STRING" id="39482.ERS852491_04328"/>
<dbReference type="AlphaFoldDB" id="A0A174KN89"/>
<sequence length="334" mass="37420">MNTKVLFEEYREDILECVHHGAACVVDKDGITAAVGDTDWTCFYRSASKPIQSLPVLIHGLDQKYGLTEEETALFSGSHWGDEEHVRVLESIMQKTGLKEEQMIMLPTYPNRLSERNRLIENHMPPRKVYHNCSGKHLGMMLLARELGEEVSGYWRRDSRTQQEILRIISMMTDVAAKDIRTGVDGCGVPVYAVPFHSIATSYLRLVCPELIQDLVLQTAVIKNINMIHQYPHMIAGKDIVCSVLASSGDLLGKSGAMGVYALGIRSLGVGVVVKIMDGSHDEFAAAVLRVFEELDYDNQEVAEQLKELYPAAVVNDNKEMVGYRKAVFKLFKE</sequence>
<proteinExistence type="predicted"/>
<dbReference type="Pfam" id="PF06089">
    <property type="entry name" value="Asparaginase_II"/>
    <property type="match status" value="1"/>
</dbReference>
<name>A0A174KN89_9FIRM</name>
<dbReference type="EMBL" id="CYZU01000058">
    <property type="protein sequence ID" value="CUP12291.1"/>
    <property type="molecule type" value="Genomic_DNA"/>
</dbReference>
<dbReference type="OrthoDB" id="9770793at2"/>
<protein>
    <submittedName>
        <fullName evidence="1">L-asparaginase II</fullName>
    </submittedName>
</protein>
<reference evidence="1 2" key="1">
    <citation type="submission" date="2015-09" db="EMBL/GenBank/DDBJ databases">
        <authorList>
            <consortium name="Pathogen Informatics"/>
        </authorList>
    </citation>
    <scope>NUCLEOTIDE SEQUENCE [LARGE SCALE GENOMIC DNA]</scope>
    <source>
        <strain evidence="1 2">2789STDY5834876</strain>
    </source>
</reference>
<accession>A0A174KN89</accession>
<gene>
    <name evidence="1" type="ORF">ERS852491_04328</name>
</gene>
<evidence type="ECO:0000313" key="2">
    <source>
        <dbReference type="Proteomes" id="UP000095544"/>
    </source>
</evidence>
<dbReference type="InterPro" id="IPR010349">
    <property type="entry name" value="Asparaginase_II"/>
</dbReference>
<dbReference type="PANTHER" id="PTHR42110">
    <property type="entry name" value="L-ASPARAGINASE, PUTATIVE (AFU_ORTHOLOGUE AFUA_3G11890)-RELATED"/>
    <property type="match status" value="1"/>
</dbReference>
<dbReference type="RefSeq" id="WP_055154936.1">
    <property type="nucleotide sequence ID" value="NZ_CYZU01000058.1"/>
</dbReference>
<evidence type="ECO:0000313" key="1">
    <source>
        <dbReference type="EMBL" id="CUP12291.1"/>
    </source>
</evidence>